<keyword evidence="2" id="KW-0472">Membrane</keyword>
<feature type="active site" evidence="1">
    <location>
        <position position="251"/>
    </location>
</feature>
<dbReference type="PROSITE" id="PS51786">
    <property type="entry name" value="LON_PROTEOLYTIC"/>
    <property type="match status" value="1"/>
</dbReference>
<accession>A0A560WI87</accession>
<dbReference type="SUPFAM" id="SSF54211">
    <property type="entry name" value="Ribosomal protein S5 domain 2-like"/>
    <property type="match status" value="1"/>
</dbReference>
<dbReference type="InterPro" id="IPR014721">
    <property type="entry name" value="Ribsml_uS5_D2-typ_fold_subgr"/>
</dbReference>
<dbReference type="GO" id="GO:0030163">
    <property type="term" value="P:protein catabolic process"/>
    <property type="evidence" value="ECO:0007669"/>
    <property type="project" value="InterPro"/>
</dbReference>
<evidence type="ECO:0000313" key="4">
    <source>
        <dbReference type="EMBL" id="TWD17359.1"/>
    </source>
</evidence>
<evidence type="ECO:0000256" key="2">
    <source>
        <dbReference type="SAM" id="Phobius"/>
    </source>
</evidence>
<dbReference type="GO" id="GO:0004252">
    <property type="term" value="F:serine-type endopeptidase activity"/>
    <property type="evidence" value="ECO:0007669"/>
    <property type="project" value="UniProtKB-UniRule"/>
</dbReference>
<feature type="active site" evidence="1">
    <location>
        <position position="296"/>
    </location>
</feature>
<proteinExistence type="inferred from homology"/>
<dbReference type="GO" id="GO:0005524">
    <property type="term" value="F:ATP binding"/>
    <property type="evidence" value="ECO:0007669"/>
    <property type="project" value="InterPro"/>
</dbReference>
<evidence type="ECO:0000256" key="1">
    <source>
        <dbReference type="PROSITE-ProRule" id="PRU01122"/>
    </source>
</evidence>
<organism evidence="4 5">
    <name type="scientific">Marihabitans asiaticum</name>
    <dbReference type="NCBI Taxonomy" id="415218"/>
    <lineage>
        <taxon>Bacteria</taxon>
        <taxon>Bacillati</taxon>
        <taxon>Actinomycetota</taxon>
        <taxon>Actinomycetes</taxon>
        <taxon>Micrococcales</taxon>
        <taxon>Intrasporangiaceae</taxon>
        <taxon>Marihabitans</taxon>
    </lineage>
</organism>
<dbReference type="PANTHER" id="PTHR10046">
    <property type="entry name" value="ATP DEPENDENT LON PROTEASE FAMILY MEMBER"/>
    <property type="match status" value="1"/>
</dbReference>
<reference evidence="4 5" key="1">
    <citation type="submission" date="2019-06" db="EMBL/GenBank/DDBJ databases">
        <title>Sequencing the genomes of 1000 actinobacteria strains.</title>
        <authorList>
            <person name="Klenk H.-P."/>
        </authorList>
    </citation>
    <scope>NUCLEOTIDE SEQUENCE [LARGE SCALE GENOMIC DNA]</scope>
    <source>
        <strain evidence="4 5">DSM 18935</strain>
    </source>
</reference>
<dbReference type="InterPro" id="IPR001478">
    <property type="entry name" value="PDZ"/>
</dbReference>
<keyword evidence="2" id="KW-1133">Transmembrane helix</keyword>
<dbReference type="GO" id="GO:0004176">
    <property type="term" value="F:ATP-dependent peptidase activity"/>
    <property type="evidence" value="ECO:0007669"/>
    <property type="project" value="UniProtKB-UniRule"/>
</dbReference>
<dbReference type="InterPro" id="IPR020568">
    <property type="entry name" value="Ribosomal_Su5_D2-typ_SF"/>
</dbReference>
<dbReference type="InterPro" id="IPR036034">
    <property type="entry name" value="PDZ_sf"/>
</dbReference>
<sequence length="358" mass="37165">MTDRRRADALAWSIMWISLVILTISLLMANIKVPYAVESPGPVRDTLASIGEGEDAAKIITVDEKTYPTTGHLYFTTVSVQGSPDEHITLWEWLLGTLDSESDVVPEEQVFGTGYTEKQVKELNAAQMQGSQKNAVAAALRSMGKDVPQDNVVASIAEDYPAAKVLELKDEIRKVDGEPVTTVADVIAAISDRTPGEGVELTIERDGREQDVQVGTKDLGGGRAGIGVGIDALYDFPIEVEIDAGNVGGPSAGMMFALAIYDVLTPGALTSGTSIAGTGTIDDAGAVGPIGGIEQKMIGAQEGGAAYFLAPRANCSEVSGNVPSGLTVLEVATLDDAVGAVEAAAKGDVSAVPSCGTR</sequence>
<dbReference type="EMBL" id="VIUW01000001">
    <property type="protein sequence ID" value="TWD17359.1"/>
    <property type="molecule type" value="Genomic_DNA"/>
</dbReference>
<dbReference type="Pfam" id="PF13180">
    <property type="entry name" value="PDZ_2"/>
    <property type="match status" value="1"/>
</dbReference>
<evidence type="ECO:0000259" key="3">
    <source>
        <dbReference type="PROSITE" id="PS51786"/>
    </source>
</evidence>
<feature type="domain" description="Lon proteolytic" evidence="3">
    <location>
        <begin position="243"/>
        <end position="344"/>
    </location>
</feature>
<dbReference type="Gene3D" id="3.30.230.10">
    <property type="match status" value="1"/>
</dbReference>
<keyword evidence="2" id="KW-0812">Transmembrane</keyword>
<comment type="caution">
    <text evidence="4">The sequence shown here is derived from an EMBL/GenBank/DDBJ whole genome shotgun (WGS) entry which is preliminary data.</text>
</comment>
<keyword evidence="1" id="KW-0378">Hydrolase</keyword>
<dbReference type="Gene3D" id="2.30.42.10">
    <property type="match status" value="1"/>
</dbReference>
<name>A0A560WI87_9MICO</name>
<dbReference type="SUPFAM" id="SSF50156">
    <property type="entry name" value="PDZ domain-like"/>
    <property type="match status" value="1"/>
</dbReference>
<evidence type="ECO:0000313" key="5">
    <source>
        <dbReference type="Proteomes" id="UP000315628"/>
    </source>
</evidence>
<dbReference type="RefSeq" id="WP_170236177.1">
    <property type="nucleotide sequence ID" value="NZ_BAAAYT010000002.1"/>
</dbReference>
<dbReference type="Pfam" id="PF05362">
    <property type="entry name" value="Lon_C"/>
    <property type="match status" value="1"/>
</dbReference>
<keyword evidence="5" id="KW-1185">Reference proteome</keyword>
<dbReference type="EC" id="3.4.21.53" evidence="1"/>
<protein>
    <recommendedName>
        <fullName evidence="1">endopeptidase La</fullName>
        <ecNumber evidence="1">3.4.21.53</ecNumber>
    </recommendedName>
</protein>
<comment type="similarity">
    <text evidence="1">Belongs to the peptidase S16 family.</text>
</comment>
<dbReference type="GO" id="GO:0006508">
    <property type="term" value="P:proteolysis"/>
    <property type="evidence" value="ECO:0007669"/>
    <property type="project" value="UniProtKB-KW"/>
</dbReference>
<dbReference type="Proteomes" id="UP000315628">
    <property type="component" value="Unassembled WGS sequence"/>
</dbReference>
<gene>
    <name evidence="4" type="ORF">FB557_0926</name>
</gene>
<keyword evidence="1" id="KW-0645">Protease</keyword>
<dbReference type="InterPro" id="IPR008269">
    <property type="entry name" value="Lon_proteolytic"/>
</dbReference>
<keyword evidence="1" id="KW-0720">Serine protease</keyword>
<dbReference type="AlphaFoldDB" id="A0A560WI87"/>
<comment type="catalytic activity">
    <reaction evidence="1">
        <text>Hydrolysis of proteins in presence of ATP.</text>
        <dbReference type="EC" id="3.4.21.53"/>
    </reaction>
</comment>
<dbReference type="InterPro" id="IPR027065">
    <property type="entry name" value="Lon_Prtase"/>
</dbReference>
<feature type="transmembrane region" description="Helical" evidence="2">
    <location>
        <begin position="9"/>
        <end position="29"/>
    </location>
</feature>